<reference evidence="1" key="1">
    <citation type="journal article" date="2018" name="DNA Res.">
        <title>Multiple hybrid de novo genome assembly of finger millet, an orphan allotetraploid crop.</title>
        <authorList>
            <person name="Hatakeyama M."/>
            <person name="Aluri S."/>
            <person name="Balachadran M.T."/>
            <person name="Sivarajan S.R."/>
            <person name="Patrignani A."/>
            <person name="Gruter S."/>
            <person name="Poveda L."/>
            <person name="Shimizu-Inatsugi R."/>
            <person name="Baeten J."/>
            <person name="Francoijs K.J."/>
            <person name="Nataraja K.N."/>
            <person name="Reddy Y.A.N."/>
            <person name="Phadnis S."/>
            <person name="Ravikumar R.L."/>
            <person name="Schlapbach R."/>
            <person name="Sreeman S.M."/>
            <person name="Shimizu K.K."/>
        </authorList>
    </citation>
    <scope>NUCLEOTIDE SEQUENCE</scope>
</reference>
<keyword evidence="2" id="KW-1185">Reference proteome</keyword>
<dbReference type="AlphaFoldDB" id="A0AAV5D8B3"/>
<name>A0AAV5D8B3_ELECO</name>
<comment type="caution">
    <text evidence="1">The sequence shown here is derived from an EMBL/GenBank/DDBJ whole genome shotgun (WGS) entry which is preliminary data.</text>
</comment>
<dbReference type="Proteomes" id="UP001054889">
    <property type="component" value="Unassembled WGS sequence"/>
</dbReference>
<gene>
    <name evidence="1" type="primary">ga24359</name>
    <name evidence="1" type="ORF">PR202_ga24359</name>
</gene>
<evidence type="ECO:0000313" key="1">
    <source>
        <dbReference type="EMBL" id="GJN06611.1"/>
    </source>
</evidence>
<evidence type="ECO:0000313" key="2">
    <source>
        <dbReference type="Proteomes" id="UP001054889"/>
    </source>
</evidence>
<sequence>MALASASGLQGSHAPGCSAAPGVVVEWAPAGSAAAAAARRAEALVRELVHPERRAHRLVRSGTLVAVGGMTVAQ</sequence>
<accession>A0AAV5D8B3</accession>
<proteinExistence type="predicted"/>
<reference evidence="1" key="2">
    <citation type="submission" date="2021-12" db="EMBL/GenBank/DDBJ databases">
        <title>Resequencing data analysis of finger millet.</title>
        <authorList>
            <person name="Hatakeyama M."/>
            <person name="Aluri S."/>
            <person name="Balachadran M.T."/>
            <person name="Sivarajan S.R."/>
            <person name="Poveda L."/>
            <person name="Shimizu-Inatsugi R."/>
            <person name="Schlapbach R."/>
            <person name="Sreeman S.M."/>
            <person name="Shimizu K.K."/>
        </authorList>
    </citation>
    <scope>NUCLEOTIDE SEQUENCE</scope>
</reference>
<dbReference type="EMBL" id="BQKI01000013">
    <property type="protein sequence ID" value="GJN06611.1"/>
    <property type="molecule type" value="Genomic_DNA"/>
</dbReference>
<protein>
    <submittedName>
        <fullName evidence="1">Uncharacterized protein</fullName>
    </submittedName>
</protein>
<organism evidence="1 2">
    <name type="scientific">Eleusine coracana subsp. coracana</name>
    <dbReference type="NCBI Taxonomy" id="191504"/>
    <lineage>
        <taxon>Eukaryota</taxon>
        <taxon>Viridiplantae</taxon>
        <taxon>Streptophyta</taxon>
        <taxon>Embryophyta</taxon>
        <taxon>Tracheophyta</taxon>
        <taxon>Spermatophyta</taxon>
        <taxon>Magnoliopsida</taxon>
        <taxon>Liliopsida</taxon>
        <taxon>Poales</taxon>
        <taxon>Poaceae</taxon>
        <taxon>PACMAD clade</taxon>
        <taxon>Chloridoideae</taxon>
        <taxon>Cynodonteae</taxon>
        <taxon>Eleusininae</taxon>
        <taxon>Eleusine</taxon>
    </lineage>
</organism>